<dbReference type="RefSeq" id="WP_004003152.1">
    <property type="nucleotide sequence ID" value="NZ_AMLP01000234.1"/>
</dbReference>
<dbReference type="InterPro" id="IPR050194">
    <property type="entry name" value="Glycosyltransferase_grp1"/>
</dbReference>
<dbReference type="PANTHER" id="PTHR45947">
    <property type="entry name" value="SULFOQUINOVOSYL TRANSFERASE SQD2"/>
    <property type="match status" value="1"/>
</dbReference>
<dbReference type="SUPFAM" id="SSF53756">
    <property type="entry name" value="UDP-Glycosyltransferase/glycogen phosphorylase"/>
    <property type="match status" value="1"/>
</dbReference>
<protein>
    <submittedName>
        <fullName evidence="1">Putative Glycosyl transferase, group 1 family protein</fullName>
    </submittedName>
</protein>
<dbReference type="Gene3D" id="3.40.50.2000">
    <property type="entry name" value="Glycogen Phosphorylase B"/>
    <property type="match status" value="2"/>
</dbReference>
<dbReference type="GO" id="GO:0016757">
    <property type="term" value="F:glycosyltransferase activity"/>
    <property type="evidence" value="ECO:0007669"/>
    <property type="project" value="UniProtKB-KW"/>
</dbReference>
<dbReference type="Pfam" id="PF13692">
    <property type="entry name" value="Glyco_trans_1_4"/>
    <property type="match status" value="1"/>
</dbReference>
<gene>
    <name evidence="1" type="ORF">STVIR_7688</name>
</gene>
<dbReference type="AlphaFoldDB" id="L8P7V2"/>
<dbReference type="Proteomes" id="UP000011205">
    <property type="component" value="Unassembled WGS sequence"/>
</dbReference>
<keyword evidence="1" id="KW-0808">Transferase</keyword>
<dbReference type="PANTHER" id="PTHR45947:SF3">
    <property type="entry name" value="SULFOQUINOVOSYL TRANSFERASE SQD2"/>
    <property type="match status" value="1"/>
</dbReference>
<evidence type="ECO:0000313" key="1">
    <source>
        <dbReference type="EMBL" id="ELS51387.1"/>
    </source>
</evidence>
<accession>L8P7V2</accession>
<evidence type="ECO:0000313" key="2">
    <source>
        <dbReference type="Proteomes" id="UP000011205"/>
    </source>
</evidence>
<comment type="caution">
    <text evidence="1">The sequence shown here is derived from an EMBL/GenBank/DDBJ whole genome shotgun (WGS) entry which is preliminary data.</text>
</comment>
<dbReference type="GO" id="GO:1901137">
    <property type="term" value="P:carbohydrate derivative biosynthetic process"/>
    <property type="evidence" value="ECO:0007669"/>
    <property type="project" value="UniProtKB-ARBA"/>
</dbReference>
<reference evidence="1 2" key="1">
    <citation type="journal article" date="2013" name="Genome Announc.">
        <title>Draft Genome Sequence of Streptomyces viridochromogenes Strain Tu57, Producer of Avilamycin.</title>
        <authorList>
            <person name="Gruning B.A."/>
            <person name="Erxleben A."/>
            <person name="Hahnlein A."/>
            <person name="Gunther S."/>
        </authorList>
    </citation>
    <scope>NUCLEOTIDE SEQUENCE [LARGE SCALE GENOMIC DNA]</scope>
    <source>
        <strain evidence="1 2">Tue57</strain>
    </source>
</reference>
<sequence length="450" mass="48994">MRNTPRQVQGIAPSPPAVPSVAVLVELLRNDASGGHMKCWERFAEAAADRRDGEAGIDLTVYVLGHREHVEELSPRVRFVALRPVLSTAAAMPVVGGVDITDLAPHHPRLARLLPRHDVWHLTHSFAFAATAVRLAGAASVAPRPGLVASLHTDVPALASVYTRQVVGKVPGLSRLADGPAAGLPHLVEELARHRRDRLLRRCDRVLASSPHAREEMHAIMDPARVSLLRRGVDHERFRPDPAAREELVRRHRIPGDRPLVLFVGRVDASKGAPLLAEAIRRLLHRRLCAHLVIVGAGAETDHITRLLGPDVTHLGRQPQDRLAQVYAGCDVFAFPSHTETVGNVVAEAMACGLPVVLPERAETTQWLAAPGHDGLVVRKDTPAGWARALEGLLVRPDARRLMGRRAARTARTRHPTWARVLEEDLLPVWQEVAGTGRRAGAHPSPSGAH</sequence>
<organism evidence="1 2">
    <name type="scientific">Streptomyces viridochromogenes Tue57</name>
    <dbReference type="NCBI Taxonomy" id="1160705"/>
    <lineage>
        <taxon>Bacteria</taxon>
        <taxon>Bacillati</taxon>
        <taxon>Actinomycetota</taxon>
        <taxon>Actinomycetes</taxon>
        <taxon>Kitasatosporales</taxon>
        <taxon>Streptomycetaceae</taxon>
        <taxon>Streptomyces</taxon>
    </lineage>
</organism>
<dbReference type="EMBL" id="AMLP01000234">
    <property type="protein sequence ID" value="ELS51387.1"/>
    <property type="molecule type" value="Genomic_DNA"/>
</dbReference>
<proteinExistence type="predicted"/>
<dbReference type="PATRIC" id="fig|1160705.3.peg.7599"/>
<name>L8P7V2_STRVR</name>